<sequence length="322" mass="34905">MTHSLLGRDLLALADWNDTELLDVLETAAELKLRQQRRKAHPLLANRTLAMIFEKPSTRTRVGFESAMVQLGGHGIYLSPRDTQIGRGETIGDTARVLSRMCDAIMARVNDHATLVELAEAADVPVINGLSDWLHPVQALADALTIREHFGSCKGIKLVYLGDPNNVSNSLLEIAPRLGMDFAIGTPFVANVDQQLLAQARLQAAANGTKIIVTNDPLEAVKNADVLYTDVWVSMGQVVAEGHLEALQPFQINAELLAAANAGSKVMHCLPMHRGEEISADVADGERSIVFDQAENRLHTHKAVLVATVAGLALRRSKRLAA</sequence>
<protein>
    <recommendedName>
        <fullName evidence="4 7">Ornithine carbamoyltransferase</fullName>
        <shortName evidence="7">OTCase</shortName>
        <ecNumber evidence="3 7">2.1.3.3</ecNumber>
    </recommendedName>
</protein>
<dbReference type="PROSITE" id="PS00097">
    <property type="entry name" value="CARBAMOYLTRANSFERASE"/>
    <property type="match status" value="1"/>
</dbReference>
<feature type="binding site" evidence="7">
    <location>
        <position position="166"/>
    </location>
    <ligand>
        <name>L-ornithine</name>
        <dbReference type="ChEBI" id="CHEBI:46911"/>
    </ligand>
</feature>
<dbReference type="HAMAP" id="MF_01109">
    <property type="entry name" value="OTCase"/>
    <property type="match status" value="1"/>
</dbReference>
<feature type="binding site" evidence="7">
    <location>
        <begin position="234"/>
        <end position="235"/>
    </location>
    <ligand>
        <name>L-ornithine</name>
        <dbReference type="ChEBI" id="CHEBI:46911"/>
    </ligand>
</feature>
<evidence type="ECO:0000256" key="7">
    <source>
        <dbReference type="HAMAP-Rule" id="MF_01109"/>
    </source>
</evidence>
<organism evidence="10 11">
    <name type="scientific">Herpetosiphon geysericola</name>
    <dbReference type="NCBI Taxonomy" id="70996"/>
    <lineage>
        <taxon>Bacteria</taxon>
        <taxon>Bacillati</taxon>
        <taxon>Chloroflexota</taxon>
        <taxon>Chloroflexia</taxon>
        <taxon>Herpetosiphonales</taxon>
        <taxon>Herpetosiphonaceae</taxon>
        <taxon>Herpetosiphon</taxon>
    </lineage>
</organism>
<dbReference type="OrthoDB" id="9802587at2"/>
<dbReference type="GO" id="GO:0005737">
    <property type="term" value="C:cytoplasm"/>
    <property type="evidence" value="ECO:0007669"/>
    <property type="project" value="UniProtKB-SubCell"/>
</dbReference>
<dbReference type="SUPFAM" id="SSF53671">
    <property type="entry name" value="Aspartate/ornithine carbamoyltransferase"/>
    <property type="match status" value="1"/>
</dbReference>
<evidence type="ECO:0000313" key="11">
    <source>
        <dbReference type="Proteomes" id="UP000050277"/>
    </source>
</evidence>
<feature type="binding site" evidence="7">
    <location>
        <position position="84"/>
    </location>
    <ligand>
        <name>carbamoyl phosphate</name>
        <dbReference type="ChEBI" id="CHEBI:58228"/>
    </ligand>
</feature>
<dbReference type="InterPro" id="IPR036901">
    <property type="entry name" value="Asp/Orn_carbamoylTrfase_sf"/>
</dbReference>
<dbReference type="STRING" id="70996.SE18_12380"/>
<dbReference type="InterPro" id="IPR024904">
    <property type="entry name" value="OTCase_ArgI"/>
</dbReference>
<keyword evidence="7" id="KW-0963">Cytoplasm</keyword>
<dbReference type="PANTHER" id="PTHR45753:SF3">
    <property type="entry name" value="ORNITHINE TRANSCARBAMYLASE, MITOCHONDRIAL"/>
    <property type="match status" value="1"/>
</dbReference>
<dbReference type="AlphaFoldDB" id="A0A0P6XRK8"/>
<evidence type="ECO:0000256" key="2">
    <source>
        <dbReference type="ARBA" id="ARBA00007805"/>
    </source>
</evidence>
<dbReference type="Proteomes" id="UP000050277">
    <property type="component" value="Unassembled WGS sequence"/>
</dbReference>
<dbReference type="PRINTS" id="PR00100">
    <property type="entry name" value="AOTCASE"/>
</dbReference>
<dbReference type="EMBL" id="LGKP01000021">
    <property type="protein sequence ID" value="KPL86756.1"/>
    <property type="molecule type" value="Genomic_DNA"/>
</dbReference>
<dbReference type="RefSeq" id="WP_054534763.1">
    <property type="nucleotide sequence ID" value="NZ_LGKP01000021.1"/>
</dbReference>
<comment type="pathway">
    <text evidence="1">Amino-acid biosynthesis; L-arginine biosynthesis; L-arginine from L-ornithine and carbamoyl phosphate: step 1/3.</text>
</comment>
<dbReference type="PRINTS" id="PR00102">
    <property type="entry name" value="OTCASE"/>
</dbReference>
<proteinExistence type="inferred from homology"/>
<dbReference type="FunFam" id="3.40.50.1370:FF:000008">
    <property type="entry name" value="Ornithine carbamoyltransferase"/>
    <property type="match status" value="1"/>
</dbReference>
<dbReference type="InterPro" id="IPR006132">
    <property type="entry name" value="Asp/Orn_carbamoyltranf_P-bd"/>
</dbReference>
<keyword evidence="11" id="KW-1185">Reference proteome</keyword>
<dbReference type="Gene3D" id="3.40.50.1370">
    <property type="entry name" value="Aspartate/ornithine carbamoyltransferase"/>
    <property type="match status" value="2"/>
</dbReference>
<keyword evidence="5 7" id="KW-0808">Transferase</keyword>
<dbReference type="Pfam" id="PF00185">
    <property type="entry name" value="OTCace"/>
    <property type="match status" value="1"/>
</dbReference>
<feature type="binding site" evidence="7">
    <location>
        <position position="108"/>
    </location>
    <ligand>
        <name>carbamoyl phosphate</name>
        <dbReference type="ChEBI" id="CHEBI:58228"/>
    </ligand>
</feature>
<evidence type="ECO:0000256" key="6">
    <source>
        <dbReference type="ARBA" id="ARBA00048772"/>
    </source>
</evidence>
<comment type="caution">
    <text evidence="10">The sequence shown here is derived from an EMBL/GenBank/DDBJ whole genome shotgun (WGS) entry which is preliminary data.</text>
</comment>
<dbReference type="InterPro" id="IPR006131">
    <property type="entry name" value="Asp_carbamoyltransf_Asp/Orn-bd"/>
</dbReference>
<evidence type="ECO:0000256" key="3">
    <source>
        <dbReference type="ARBA" id="ARBA00013007"/>
    </source>
</evidence>
<feature type="binding site" evidence="7">
    <location>
        <begin position="57"/>
        <end position="60"/>
    </location>
    <ligand>
        <name>carbamoyl phosphate</name>
        <dbReference type="ChEBI" id="CHEBI:58228"/>
    </ligand>
</feature>
<comment type="similarity">
    <text evidence="2 7">Belongs to the aspartate/ornithine carbamoyltransferase superfamily. OTCase family.</text>
</comment>
<dbReference type="GO" id="GO:0016597">
    <property type="term" value="F:amino acid binding"/>
    <property type="evidence" value="ECO:0007669"/>
    <property type="project" value="InterPro"/>
</dbReference>
<evidence type="ECO:0000259" key="9">
    <source>
        <dbReference type="Pfam" id="PF02729"/>
    </source>
</evidence>
<name>A0A0P6XRK8_9CHLR</name>
<comment type="catalytic activity">
    <reaction evidence="6 7">
        <text>carbamoyl phosphate + L-ornithine = L-citrulline + phosphate + H(+)</text>
        <dbReference type="Rhea" id="RHEA:19513"/>
        <dbReference type="ChEBI" id="CHEBI:15378"/>
        <dbReference type="ChEBI" id="CHEBI:43474"/>
        <dbReference type="ChEBI" id="CHEBI:46911"/>
        <dbReference type="ChEBI" id="CHEBI:57743"/>
        <dbReference type="ChEBI" id="CHEBI:58228"/>
        <dbReference type="EC" id="2.1.3.3"/>
    </reaction>
</comment>
<evidence type="ECO:0000259" key="8">
    <source>
        <dbReference type="Pfam" id="PF00185"/>
    </source>
</evidence>
<dbReference type="GO" id="GO:0019240">
    <property type="term" value="P:citrulline biosynthetic process"/>
    <property type="evidence" value="ECO:0007669"/>
    <property type="project" value="TreeGrafter"/>
</dbReference>
<dbReference type="EC" id="2.1.3.3" evidence="3 7"/>
<reference evidence="10 11" key="1">
    <citation type="submission" date="2015-07" db="EMBL/GenBank/DDBJ databases">
        <title>Whole genome sequence of Herpetosiphon geysericola DSM 7119.</title>
        <authorList>
            <person name="Hemp J."/>
            <person name="Ward L.M."/>
            <person name="Pace L.A."/>
            <person name="Fischer W.W."/>
        </authorList>
    </citation>
    <scope>NUCLEOTIDE SEQUENCE [LARGE SCALE GENOMIC DNA]</scope>
    <source>
        <strain evidence="10 11">DSM 7119</strain>
    </source>
</reference>
<dbReference type="PANTHER" id="PTHR45753">
    <property type="entry name" value="ORNITHINE CARBAMOYLTRANSFERASE, MITOCHONDRIAL"/>
    <property type="match status" value="1"/>
</dbReference>
<comment type="subcellular location">
    <subcellularLocation>
        <location evidence="7">Cytoplasm</location>
    </subcellularLocation>
</comment>
<dbReference type="InterPro" id="IPR002292">
    <property type="entry name" value="Orn/put_carbamltrans"/>
</dbReference>
<dbReference type="GO" id="GO:0004585">
    <property type="term" value="F:ornithine carbamoyltransferase activity"/>
    <property type="evidence" value="ECO:0007669"/>
    <property type="project" value="UniProtKB-UniRule"/>
</dbReference>
<gene>
    <name evidence="10" type="ORF">SE18_12380</name>
</gene>
<evidence type="ECO:0000256" key="4">
    <source>
        <dbReference type="ARBA" id="ARBA00016634"/>
    </source>
</evidence>
<dbReference type="Pfam" id="PF02729">
    <property type="entry name" value="OTCace_N"/>
    <property type="match status" value="1"/>
</dbReference>
<feature type="binding site" evidence="7">
    <location>
        <position position="297"/>
    </location>
    <ligand>
        <name>carbamoyl phosphate</name>
        <dbReference type="ChEBI" id="CHEBI:58228"/>
    </ligand>
</feature>
<dbReference type="GO" id="GO:0042450">
    <property type="term" value="P:L-arginine biosynthetic process via ornithine"/>
    <property type="evidence" value="ECO:0007669"/>
    <property type="project" value="UniProtKB-UniRule"/>
</dbReference>
<feature type="domain" description="Aspartate/ornithine carbamoyltransferase carbamoyl-P binding" evidence="9">
    <location>
        <begin position="8"/>
        <end position="148"/>
    </location>
</feature>
<dbReference type="NCBIfam" id="TIGR00658">
    <property type="entry name" value="orni_carb_tr"/>
    <property type="match status" value="1"/>
</dbReference>
<evidence type="ECO:0000256" key="1">
    <source>
        <dbReference type="ARBA" id="ARBA00004975"/>
    </source>
</evidence>
<dbReference type="PATRIC" id="fig|70996.4.peg.4160"/>
<dbReference type="NCBIfam" id="NF001986">
    <property type="entry name" value="PRK00779.1"/>
    <property type="match status" value="1"/>
</dbReference>
<accession>A0A0P6XRK8</accession>
<feature type="binding site" evidence="7">
    <location>
        <begin position="135"/>
        <end position="138"/>
    </location>
    <ligand>
        <name>carbamoyl phosphate</name>
        <dbReference type="ChEBI" id="CHEBI:58228"/>
    </ligand>
</feature>
<feature type="binding site" evidence="7">
    <location>
        <begin position="269"/>
        <end position="270"/>
    </location>
    <ligand>
        <name>carbamoyl phosphate</name>
        <dbReference type="ChEBI" id="CHEBI:58228"/>
    </ligand>
</feature>
<evidence type="ECO:0000313" key="10">
    <source>
        <dbReference type="EMBL" id="KPL86756.1"/>
    </source>
</evidence>
<evidence type="ECO:0000256" key="5">
    <source>
        <dbReference type="ARBA" id="ARBA00022679"/>
    </source>
</evidence>
<feature type="domain" description="Aspartate/ornithine carbamoyltransferase Asp/Orn-binding" evidence="8">
    <location>
        <begin position="154"/>
        <end position="307"/>
    </location>
</feature>
<dbReference type="InterPro" id="IPR006130">
    <property type="entry name" value="Asp/Orn_carbamoylTrfase"/>
</dbReference>
<feature type="binding site" evidence="7">
    <location>
        <position position="230"/>
    </location>
    <ligand>
        <name>L-ornithine</name>
        <dbReference type="ChEBI" id="CHEBI:46911"/>
    </ligand>
</feature>